<name>A0AA40FWQ5_9HYME</name>
<sequence>MGIEGIARCLDNQWPPRLAMFRMARMFYNKRYFYYYFIDKASVSLTKRGGEERDKDEKNRKNRARSASTTNRESTTGLVSLRSLRTIEKKGKGRNNLLFELLERKWRSKITFSSNWEEKAPVK</sequence>
<dbReference type="AlphaFoldDB" id="A0AA40FWQ5"/>
<dbReference type="EMBL" id="JAHYIQ010000013">
    <property type="protein sequence ID" value="KAK1126717.1"/>
    <property type="molecule type" value="Genomic_DNA"/>
</dbReference>
<reference evidence="2" key="1">
    <citation type="submission" date="2021-10" db="EMBL/GenBank/DDBJ databases">
        <title>Melipona bicolor Genome sequencing and assembly.</title>
        <authorList>
            <person name="Araujo N.S."/>
            <person name="Arias M.C."/>
        </authorList>
    </citation>
    <scope>NUCLEOTIDE SEQUENCE</scope>
    <source>
        <strain evidence="2">USP_2M_L1-L4_2017</strain>
        <tissue evidence="2">Whole body</tissue>
    </source>
</reference>
<evidence type="ECO:0000256" key="1">
    <source>
        <dbReference type="SAM" id="MobiDB-lite"/>
    </source>
</evidence>
<proteinExistence type="predicted"/>
<feature type="compositionally biased region" description="Polar residues" evidence="1">
    <location>
        <begin position="65"/>
        <end position="76"/>
    </location>
</feature>
<dbReference type="Proteomes" id="UP001177670">
    <property type="component" value="Unassembled WGS sequence"/>
</dbReference>
<accession>A0AA40FWQ5</accession>
<evidence type="ECO:0000313" key="3">
    <source>
        <dbReference type="Proteomes" id="UP001177670"/>
    </source>
</evidence>
<keyword evidence="3" id="KW-1185">Reference proteome</keyword>
<organism evidence="2 3">
    <name type="scientific">Melipona bicolor</name>
    <dbReference type="NCBI Taxonomy" id="60889"/>
    <lineage>
        <taxon>Eukaryota</taxon>
        <taxon>Metazoa</taxon>
        <taxon>Ecdysozoa</taxon>
        <taxon>Arthropoda</taxon>
        <taxon>Hexapoda</taxon>
        <taxon>Insecta</taxon>
        <taxon>Pterygota</taxon>
        <taxon>Neoptera</taxon>
        <taxon>Endopterygota</taxon>
        <taxon>Hymenoptera</taxon>
        <taxon>Apocrita</taxon>
        <taxon>Aculeata</taxon>
        <taxon>Apoidea</taxon>
        <taxon>Anthophila</taxon>
        <taxon>Apidae</taxon>
        <taxon>Melipona</taxon>
    </lineage>
</organism>
<gene>
    <name evidence="2" type="ORF">K0M31_004341</name>
</gene>
<comment type="caution">
    <text evidence="2">The sequence shown here is derived from an EMBL/GenBank/DDBJ whole genome shotgun (WGS) entry which is preliminary data.</text>
</comment>
<feature type="region of interest" description="Disordered" evidence="1">
    <location>
        <begin position="48"/>
        <end position="76"/>
    </location>
</feature>
<evidence type="ECO:0000313" key="2">
    <source>
        <dbReference type="EMBL" id="KAK1126717.1"/>
    </source>
</evidence>
<feature type="compositionally biased region" description="Basic and acidic residues" evidence="1">
    <location>
        <begin position="48"/>
        <end position="59"/>
    </location>
</feature>
<protein>
    <submittedName>
        <fullName evidence="2">Uncharacterized protein</fullName>
    </submittedName>
</protein>